<dbReference type="Proteomes" id="UP000319817">
    <property type="component" value="Chromosome"/>
</dbReference>
<feature type="transmembrane region" description="Helical" evidence="9">
    <location>
        <begin position="183"/>
        <end position="200"/>
    </location>
</feature>
<dbReference type="AlphaFoldDB" id="A0A517NPM5"/>
<sequence>MHQCAQHPAPASYGRAFAIGILLNVVFVVVEAGFGFATNSLALLADAGHNLSDVLGLLMAWGGYALAKVAPSPKRTYGWRGSTILAALFNALLLMVAIGGITWEAIGRFSDPAEVTAPVIIGVALIGVVINTATALLFVKGRKGDLNIRGAYLHMAADALLSLGVVVAGIVIAMTSWQWVDPLTSLLIAAVILFGTWGLFKESINLAVAGVPDKIDPADVQDFLTSIPGVTAVHDLHIWAMSTTEIALTAHLVKPDADDEDSLLKETASELHHLFDISHTTIQIERCVDATNCGQAADGTL</sequence>
<evidence type="ECO:0000256" key="9">
    <source>
        <dbReference type="SAM" id="Phobius"/>
    </source>
</evidence>
<dbReference type="InterPro" id="IPR027470">
    <property type="entry name" value="Cation_efflux_CTD"/>
</dbReference>
<feature type="transmembrane region" description="Helical" evidence="9">
    <location>
        <begin position="115"/>
        <end position="139"/>
    </location>
</feature>
<keyword evidence="6 9" id="KW-1133">Transmembrane helix</keyword>
<comment type="similarity">
    <text evidence="2">Belongs to the cation diffusion facilitator (CDF) transporter (TC 2.A.4) family. SLC30A subfamily.</text>
</comment>
<dbReference type="GO" id="GO:0005385">
    <property type="term" value="F:zinc ion transmembrane transporter activity"/>
    <property type="evidence" value="ECO:0007669"/>
    <property type="project" value="TreeGrafter"/>
</dbReference>
<evidence type="ECO:0000256" key="6">
    <source>
        <dbReference type="ARBA" id="ARBA00022989"/>
    </source>
</evidence>
<reference evidence="12 13" key="1">
    <citation type="submission" date="2019-02" db="EMBL/GenBank/DDBJ databases">
        <title>Deep-cultivation of Planctomycetes and their phenomic and genomic characterization uncovers novel biology.</title>
        <authorList>
            <person name="Wiegand S."/>
            <person name="Jogler M."/>
            <person name="Boedeker C."/>
            <person name="Pinto D."/>
            <person name="Vollmers J."/>
            <person name="Rivas-Marin E."/>
            <person name="Kohn T."/>
            <person name="Peeters S.H."/>
            <person name="Heuer A."/>
            <person name="Rast P."/>
            <person name="Oberbeckmann S."/>
            <person name="Bunk B."/>
            <person name="Jeske O."/>
            <person name="Meyerdierks A."/>
            <person name="Storesund J.E."/>
            <person name="Kallscheuer N."/>
            <person name="Luecker S."/>
            <person name="Lage O.M."/>
            <person name="Pohl T."/>
            <person name="Merkel B.J."/>
            <person name="Hornburger P."/>
            <person name="Mueller R.-W."/>
            <person name="Bruemmer F."/>
            <person name="Labrenz M."/>
            <person name="Spormann A.M."/>
            <person name="Op den Camp H."/>
            <person name="Overmann J."/>
            <person name="Amann R."/>
            <person name="Jetten M.S.M."/>
            <person name="Mascher T."/>
            <person name="Medema M.H."/>
            <person name="Devos D.P."/>
            <person name="Kaster A.-K."/>
            <person name="Ovreas L."/>
            <person name="Rohde M."/>
            <person name="Galperin M.Y."/>
            <person name="Jogler C."/>
        </authorList>
    </citation>
    <scope>NUCLEOTIDE SEQUENCE [LARGE SCALE GENOMIC DNA]</scope>
    <source>
        <strain evidence="12 13">K23_9</strain>
    </source>
</reference>
<evidence type="ECO:0000256" key="2">
    <source>
        <dbReference type="ARBA" id="ARBA00008873"/>
    </source>
</evidence>
<feature type="transmembrane region" description="Helical" evidence="9">
    <location>
        <begin position="54"/>
        <end position="71"/>
    </location>
</feature>
<name>A0A517NPM5_9BACT</name>
<dbReference type="Gene3D" id="1.20.1510.10">
    <property type="entry name" value="Cation efflux protein transmembrane domain"/>
    <property type="match status" value="1"/>
</dbReference>
<feature type="domain" description="Cation efflux protein transmembrane" evidence="10">
    <location>
        <begin position="19"/>
        <end position="204"/>
    </location>
</feature>
<dbReference type="RefSeq" id="WP_145416530.1">
    <property type="nucleotide sequence ID" value="NZ_CP036526.1"/>
</dbReference>
<gene>
    <name evidence="12" type="primary">czcD_1</name>
    <name evidence="12" type="ORF">K239x_10170</name>
</gene>
<keyword evidence="3" id="KW-0813">Transport</keyword>
<feature type="transmembrane region" description="Helical" evidence="9">
    <location>
        <begin position="83"/>
        <end position="103"/>
    </location>
</feature>
<dbReference type="SUPFAM" id="SSF161111">
    <property type="entry name" value="Cation efflux protein transmembrane domain-like"/>
    <property type="match status" value="1"/>
</dbReference>
<evidence type="ECO:0000313" key="12">
    <source>
        <dbReference type="EMBL" id="QDT09074.1"/>
    </source>
</evidence>
<dbReference type="OrthoDB" id="9809646at2"/>
<accession>A0A517NPM5</accession>
<keyword evidence="7" id="KW-0406">Ion transport</keyword>
<feature type="transmembrane region" description="Helical" evidence="9">
    <location>
        <begin position="12"/>
        <end position="34"/>
    </location>
</feature>
<feature type="domain" description="Cation efflux protein cytoplasmic" evidence="11">
    <location>
        <begin position="212"/>
        <end position="287"/>
    </location>
</feature>
<evidence type="ECO:0000256" key="7">
    <source>
        <dbReference type="ARBA" id="ARBA00023065"/>
    </source>
</evidence>
<dbReference type="Pfam" id="PF01545">
    <property type="entry name" value="Cation_efflux"/>
    <property type="match status" value="1"/>
</dbReference>
<keyword evidence="5" id="KW-0862">Zinc</keyword>
<evidence type="ECO:0000256" key="5">
    <source>
        <dbReference type="ARBA" id="ARBA00022906"/>
    </source>
</evidence>
<evidence type="ECO:0000259" key="11">
    <source>
        <dbReference type="Pfam" id="PF16916"/>
    </source>
</evidence>
<dbReference type="PANTHER" id="PTHR11562">
    <property type="entry name" value="CATION EFFLUX PROTEIN/ ZINC TRANSPORTER"/>
    <property type="match status" value="1"/>
</dbReference>
<comment type="subcellular location">
    <subcellularLocation>
        <location evidence="1">Membrane</location>
        <topology evidence="1">Multi-pass membrane protein</topology>
    </subcellularLocation>
</comment>
<dbReference type="GO" id="GO:0005886">
    <property type="term" value="C:plasma membrane"/>
    <property type="evidence" value="ECO:0007669"/>
    <property type="project" value="TreeGrafter"/>
</dbReference>
<organism evidence="12 13">
    <name type="scientific">Stieleria marina</name>
    <dbReference type="NCBI Taxonomy" id="1930275"/>
    <lineage>
        <taxon>Bacteria</taxon>
        <taxon>Pseudomonadati</taxon>
        <taxon>Planctomycetota</taxon>
        <taxon>Planctomycetia</taxon>
        <taxon>Pirellulales</taxon>
        <taxon>Pirellulaceae</taxon>
        <taxon>Stieleria</taxon>
    </lineage>
</organism>
<protein>
    <submittedName>
        <fullName evidence="12">Cadmium, cobalt and zinc/H(+)-K(+) antiporter</fullName>
    </submittedName>
</protein>
<dbReference type="InterPro" id="IPR002524">
    <property type="entry name" value="Cation_efflux"/>
</dbReference>
<proteinExistence type="inferred from homology"/>
<dbReference type="InterPro" id="IPR050681">
    <property type="entry name" value="CDF/SLC30A"/>
</dbReference>
<dbReference type="PANTHER" id="PTHR11562:SF17">
    <property type="entry name" value="RE54080P-RELATED"/>
    <property type="match status" value="1"/>
</dbReference>
<dbReference type="InterPro" id="IPR058533">
    <property type="entry name" value="Cation_efflux_TM"/>
</dbReference>
<keyword evidence="5" id="KW-0864">Zinc transport</keyword>
<dbReference type="NCBIfam" id="TIGR01297">
    <property type="entry name" value="CDF"/>
    <property type="match status" value="1"/>
</dbReference>
<dbReference type="Pfam" id="PF16916">
    <property type="entry name" value="ZT_dimer"/>
    <property type="match status" value="1"/>
</dbReference>
<dbReference type="InterPro" id="IPR027469">
    <property type="entry name" value="Cation_efflux_TMD_sf"/>
</dbReference>
<evidence type="ECO:0000313" key="13">
    <source>
        <dbReference type="Proteomes" id="UP000319817"/>
    </source>
</evidence>
<evidence type="ECO:0000256" key="1">
    <source>
        <dbReference type="ARBA" id="ARBA00004141"/>
    </source>
</evidence>
<keyword evidence="13" id="KW-1185">Reference proteome</keyword>
<dbReference type="InterPro" id="IPR036837">
    <property type="entry name" value="Cation_efflux_CTD_sf"/>
</dbReference>
<keyword evidence="8 9" id="KW-0472">Membrane</keyword>
<evidence type="ECO:0000256" key="3">
    <source>
        <dbReference type="ARBA" id="ARBA00022448"/>
    </source>
</evidence>
<evidence type="ECO:0000256" key="8">
    <source>
        <dbReference type="ARBA" id="ARBA00023136"/>
    </source>
</evidence>
<keyword evidence="4 9" id="KW-0812">Transmembrane</keyword>
<evidence type="ECO:0000256" key="4">
    <source>
        <dbReference type="ARBA" id="ARBA00022692"/>
    </source>
</evidence>
<evidence type="ECO:0000259" key="10">
    <source>
        <dbReference type="Pfam" id="PF01545"/>
    </source>
</evidence>
<dbReference type="EMBL" id="CP036526">
    <property type="protein sequence ID" value="QDT09074.1"/>
    <property type="molecule type" value="Genomic_DNA"/>
</dbReference>
<dbReference type="SUPFAM" id="SSF160240">
    <property type="entry name" value="Cation efflux protein cytoplasmic domain-like"/>
    <property type="match status" value="1"/>
</dbReference>
<feature type="transmembrane region" description="Helical" evidence="9">
    <location>
        <begin position="151"/>
        <end position="177"/>
    </location>
</feature>